<keyword evidence="2 4" id="KW-0689">Ribosomal protein</keyword>
<evidence type="ECO:0000256" key="3">
    <source>
        <dbReference type="ARBA" id="ARBA00023274"/>
    </source>
</evidence>
<reference evidence="7" key="1">
    <citation type="submission" date="2013-12" db="EMBL/GenBank/DDBJ databases">
        <authorList>
            <person name="Omoto C.K."/>
            <person name="Sibley D."/>
            <person name="Venepally P."/>
            <person name="Hadjithomas M."/>
            <person name="Karamycheva S."/>
            <person name="Brunk B."/>
            <person name="Roos D."/>
            <person name="Caler E."/>
            <person name="Lorenzi H."/>
        </authorList>
    </citation>
    <scope>NUCLEOTIDE SEQUENCE</scope>
</reference>
<dbReference type="VEuPathDB" id="CryptoDB:GNI_161140"/>
<dbReference type="Gene3D" id="3.30.1330.30">
    <property type="match status" value="1"/>
</dbReference>
<comment type="caution">
    <text evidence="7">The sequence shown here is derived from an EMBL/GenBank/DDBJ whole genome shotgun (WGS) entry which is preliminary data.</text>
</comment>
<dbReference type="OMA" id="AYIKCKK"/>
<dbReference type="EMBL" id="AFNH02001201">
    <property type="protein sequence ID" value="EZG43716.1"/>
    <property type="molecule type" value="Genomic_DNA"/>
</dbReference>
<dbReference type="GO" id="GO:1990904">
    <property type="term" value="C:ribonucleoprotein complex"/>
    <property type="evidence" value="ECO:0007669"/>
    <property type="project" value="UniProtKB-KW"/>
</dbReference>
<keyword evidence="3 4" id="KW-0687">Ribonucleoprotein</keyword>
<evidence type="ECO:0000256" key="4">
    <source>
        <dbReference type="RuleBase" id="RU000670"/>
    </source>
</evidence>
<dbReference type="OrthoDB" id="10249311at2759"/>
<evidence type="ECO:0000256" key="5">
    <source>
        <dbReference type="SAM" id="MobiDB-lite"/>
    </source>
</evidence>
<gene>
    <name evidence="7" type="ORF">GNI_161140</name>
</gene>
<dbReference type="PANTHER" id="PTHR11843">
    <property type="entry name" value="40S RIBOSOMAL PROTEIN S12"/>
    <property type="match status" value="1"/>
</dbReference>
<dbReference type="SUPFAM" id="SSF55315">
    <property type="entry name" value="L30e-like"/>
    <property type="match status" value="1"/>
</dbReference>
<dbReference type="GO" id="GO:0005840">
    <property type="term" value="C:ribosome"/>
    <property type="evidence" value="ECO:0007669"/>
    <property type="project" value="UniProtKB-KW"/>
</dbReference>
<dbReference type="GO" id="GO:0006412">
    <property type="term" value="P:translation"/>
    <property type="evidence" value="ECO:0007669"/>
    <property type="project" value="InterPro"/>
</dbReference>
<feature type="region of interest" description="Disordered" evidence="5">
    <location>
        <begin position="1"/>
        <end position="30"/>
    </location>
</feature>
<dbReference type="GO" id="GO:0003735">
    <property type="term" value="F:structural constituent of ribosome"/>
    <property type="evidence" value="ECO:0007669"/>
    <property type="project" value="InterPro"/>
</dbReference>
<comment type="similarity">
    <text evidence="1 4">Belongs to the eukaryotic ribosomal protein eS12 family.</text>
</comment>
<name>A0A023AYH7_GRENI</name>
<dbReference type="Pfam" id="PF01248">
    <property type="entry name" value="Ribosomal_L7Ae"/>
    <property type="match status" value="1"/>
</dbReference>
<accession>A0A023AYH7</accession>
<organism evidence="7 8">
    <name type="scientific">Gregarina niphandrodes</name>
    <name type="common">Septate eugregarine</name>
    <dbReference type="NCBI Taxonomy" id="110365"/>
    <lineage>
        <taxon>Eukaryota</taxon>
        <taxon>Sar</taxon>
        <taxon>Alveolata</taxon>
        <taxon>Apicomplexa</taxon>
        <taxon>Conoidasida</taxon>
        <taxon>Gregarinasina</taxon>
        <taxon>Eugregarinorida</taxon>
        <taxon>Gregarinidae</taxon>
        <taxon>Gregarina</taxon>
    </lineage>
</organism>
<protein>
    <recommendedName>
        <fullName evidence="4">40S ribosomal protein S12</fullName>
    </recommendedName>
</protein>
<dbReference type="PRINTS" id="PR00972">
    <property type="entry name" value="RIBSOMALS12E"/>
</dbReference>
<evidence type="ECO:0000313" key="8">
    <source>
        <dbReference type="Proteomes" id="UP000019763"/>
    </source>
</evidence>
<dbReference type="InterPro" id="IPR004038">
    <property type="entry name" value="Ribosomal_eL8/eL30/eS12/Gad45"/>
</dbReference>
<dbReference type="AlphaFoldDB" id="A0A023AYH7"/>
<proteinExistence type="inferred from homology"/>
<feature type="domain" description="Ribosomal protein eL8/eL30/eS12/Gadd45" evidence="6">
    <location>
        <begin position="41"/>
        <end position="120"/>
    </location>
</feature>
<dbReference type="InterPro" id="IPR029064">
    <property type="entry name" value="Ribosomal_eL30-like_sf"/>
</dbReference>
<keyword evidence="8" id="KW-1185">Reference proteome</keyword>
<evidence type="ECO:0000256" key="2">
    <source>
        <dbReference type="ARBA" id="ARBA00022980"/>
    </source>
</evidence>
<sequence length="155" mass="16611">MENFENEPTIAATQNPAEQDPAAAAAAAGPVDEPVNSIEEAIEKVLHAAIAVGGIKIGCSQVIKAIEAEVAYYVFLAQDVEEPAIGQTVRLWAEQKKVPVIEVPEAKELGKWAGLYKLDRDGEYRNIRSASCVALTQAPKSQALSFIEKHVKGGN</sequence>
<dbReference type="GeneID" id="22915586"/>
<dbReference type="eggNOG" id="KOG3406">
    <property type="taxonomic scope" value="Eukaryota"/>
</dbReference>
<evidence type="ECO:0000313" key="7">
    <source>
        <dbReference type="EMBL" id="EZG43716.1"/>
    </source>
</evidence>
<dbReference type="Proteomes" id="UP000019763">
    <property type="component" value="Unassembled WGS sequence"/>
</dbReference>
<dbReference type="RefSeq" id="XP_011133046.1">
    <property type="nucleotide sequence ID" value="XM_011134744.1"/>
</dbReference>
<evidence type="ECO:0000259" key="6">
    <source>
        <dbReference type="Pfam" id="PF01248"/>
    </source>
</evidence>
<evidence type="ECO:0000256" key="1">
    <source>
        <dbReference type="ARBA" id="ARBA00005824"/>
    </source>
</evidence>
<dbReference type="InterPro" id="IPR000530">
    <property type="entry name" value="Ribosomal_eS12"/>
</dbReference>